<accession>A0A183TKG9</accession>
<feature type="region of interest" description="Disordered" evidence="1">
    <location>
        <begin position="1"/>
        <end position="22"/>
    </location>
</feature>
<evidence type="ECO:0000313" key="4">
    <source>
        <dbReference type="WBParaSite" id="SSLN_0001761601-mRNA-1"/>
    </source>
</evidence>
<dbReference type="OrthoDB" id="1920064at2759"/>
<gene>
    <name evidence="2" type="ORF">SSLN_LOCUS16967</name>
</gene>
<reference evidence="2 3" key="2">
    <citation type="submission" date="2018-11" db="EMBL/GenBank/DDBJ databases">
        <authorList>
            <consortium name="Pathogen Informatics"/>
        </authorList>
    </citation>
    <scope>NUCLEOTIDE SEQUENCE [LARGE SCALE GENOMIC DNA]</scope>
    <source>
        <strain evidence="2 3">NST_G2</strain>
    </source>
</reference>
<protein>
    <submittedName>
        <fullName evidence="4">PITH domain-containing protein</fullName>
    </submittedName>
</protein>
<organism evidence="4">
    <name type="scientific">Schistocephalus solidus</name>
    <name type="common">Tapeworm</name>
    <dbReference type="NCBI Taxonomy" id="70667"/>
    <lineage>
        <taxon>Eukaryota</taxon>
        <taxon>Metazoa</taxon>
        <taxon>Spiralia</taxon>
        <taxon>Lophotrochozoa</taxon>
        <taxon>Platyhelminthes</taxon>
        <taxon>Cestoda</taxon>
        <taxon>Eucestoda</taxon>
        <taxon>Diphyllobothriidea</taxon>
        <taxon>Diphyllobothriidae</taxon>
        <taxon>Schistocephalus</taxon>
    </lineage>
</organism>
<keyword evidence="3" id="KW-1185">Reference proteome</keyword>
<dbReference type="EMBL" id="UYSU01041767">
    <property type="protein sequence ID" value="VDM03353.1"/>
    <property type="molecule type" value="Genomic_DNA"/>
</dbReference>
<sequence length="179" mass="19634">MVAAPSQLHVPQHGVDAEDSDPIQDFRVRDSVLPSQLQYSAEAAEMEVIQLPGLVRVDGPGIRSVKECRQDNGLLHLHFGVQVAAPSQLHVPQHGVDAEDSDPIQDFRVRDSVLPSQLQYSAEAAEMEVIQLPGLVRVDGPGIRSVKECRQDNGQLHLHFGVQVNTVRFHTGDCSRPKA</sequence>
<reference evidence="4" key="1">
    <citation type="submission" date="2016-06" db="UniProtKB">
        <authorList>
            <consortium name="WormBaseParasite"/>
        </authorList>
    </citation>
    <scope>IDENTIFICATION</scope>
</reference>
<proteinExistence type="predicted"/>
<dbReference type="AlphaFoldDB" id="A0A183TKG9"/>
<evidence type="ECO:0000256" key="1">
    <source>
        <dbReference type="SAM" id="MobiDB-lite"/>
    </source>
</evidence>
<name>A0A183TKG9_SCHSO</name>
<evidence type="ECO:0000313" key="3">
    <source>
        <dbReference type="Proteomes" id="UP000275846"/>
    </source>
</evidence>
<dbReference type="WBParaSite" id="SSLN_0001761601-mRNA-1">
    <property type="protein sequence ID" value="SSLN_0001761601-mRNA-1"/>
    <property type="gene ID" value="SSLN_0001761601"/>
</dbReference>
<dbReference type="Proteomes" id="UP000275846">
    <property type="component" value="Unassembled WGS sequence"/>
</dbReference>
<evidence type="ECO:0000313" key="2">
    <source>
        <dbReference type="EMBL" id="VDM03353.1"/>
    </source>
</evidence>